<accession>A0A2Z2MFW3</accession>
<keyword evidence="2 4" id="KW-0238">DNA-binding</keyword>
<evidence type="ECO:0000256" key="2">
    <source>
        <dbReference type="ARBA" id="ARBA00023125"/>
    </source>
</evidence>
<organism evidence="6 7">
    <name type="scientific">Thermococcus gorgonarius</name>
    <dbReference type="NCBI Taxonomy" id="71997"/>
    <lineage>
        <taxon>Archaea</taxon>
        <taxon>Methanobacteriati</taxon>
        <taxon>Methanobacteriota</taxon>
        <taxon>Thermococci</taxon>
        <taxon>Thermococcales</taxon>
        <taxon>Thermococcaceae</taxon>
        <taxon>Thermococcus</taxon>
    </lineage>
</organism>
<dbReference type="GO" id="GO:0003677">
    <property type="term" value="F:DNA binding"/>
    <property type="evidence" value="ECO:0007669"/>
    <property type="project" value="UniProtKB-KW"/>
</dbReference>
<proteinExistence type="inferred from homology"/>
<dbReference type="RefSeq" id="WP_088885173.1">
    <property type="nucleotide sequence ID" value="NZ_CP014855.1"/>
</dbReference>
<reference evidence="6 7" key="1">
    <citation type="submission" date="2016-03" db="EMBL/GenBank/DDBJ databases">
        <title>Complete genome sequence of Thermococcus gorgonarius.</title>
        <authorList>
            <person name="Oger P.M."/>
        </authorList>
    </citation>
    <scope>NUCLEOTIDE SEQUENCE [LARGE SCALE GENOMIC DNA]</scope>
    <source>
        <strain evidence="6 7">W-12</strain>
    </source>
</reference>
<name>A0A2Z2MFW3_THEGO</name>
<dbReference type="InterPro" id="IPR001387">
    <property type="entry name" value="Cro/C1-type_HTH"/>
</dbReference>
<dbReference type="PROSITE" id="PS50943">
    <property type="entry name" value="HTH_CROC1"/>
    <property type="match status" value="1"/>
</dbReference>
<evidence type="ECO:0000313" key="7">
    <source>
        <dbReference type="Proteomes" id="UP000250134"/>
    </source>
</evidence>
<dbReference type="Pfam" id="PF26553">
    <property type="entry name" value="PDDEXK_19"/>
    <property type="match status" value="1"/>
</dbReference>
<dbReference type="Proteomes" id="UP000250134">
    <property type="component" value="Chromosome"/>
</dbReference>
<dbReference type="AlphaFoldDB" id="A0A2Z2MFW3"/>
<evidence type="ECO:0000259" key="5">
    <source>
        <dbReference type="PROSITE" id="PS50943"/>
    </source>
</evidence>
<dbReference type="NCBIfam" id="NF003162">
    <property type="entry name" value="PRK04140.1"/>
    <property type="match status" value="1"/>
</dbReference>
<keyword evidence="1 4" id="KW-0805">Transcription regulation</keyword>
<dbReference type="SMART" id="SM00530">
    <property type="entry name" value="HTH_XRE"/>
    <property type="match status" value="1"/>
</dbReference>
<evidence type="ECO:0000256" key="1">
    <source>
        <dbReference type="ARBA" id="ARBA00023015"/>
    </source>
</evidence>
<dbReference type="Pfam" id="PF01381">
    <property type="entry name" value="HTH_3"/>
    <property type="match status" value="1"/>
</dbReference>
<dbReference type="GO" id="GO:0003700">
    <property type="term" value="F:DNA-binding transcription factor activity"/>
    <property type="evidence" value="ECO:0007669"/>
    <property type="project" value="UniProtKB-UniRule"/>
</dbReference>
<keyword evidence="3 4" id="KW-0804">Transcription</keyword>
<evidence type="ECO:0000256" key="4">
    <source>
        <dbReference type="HAMAP-Rule" id="MF_00584"/>
    </source>
</evidence>
<sequence length="323" mass="36411">MEREKLIRTVSAIFRAAGFKTARIELRGGCFDVVASRLFFLLFVKVVGNIDTVSEEQANDLKRLSKVFGASPLIVGLRTKGGELEEGVVYERFGINALRPETLYQVLLEGELPVVFAERGGFYVRINGELLRALREKHGYSINELAQLLGVSRKSLQNYERGEQAVSLDVAIRMEEIFDEAIAEPIDILRARVEADLSSEPETPLEKEIFEKLEKLGMGVVKIKRAPFNALSKEDEFTILTGIDERKTKSTVRRAEMVAEVGRVIDSESFFVLERTKTEVVSEVPLIPKESLNTVRDVDELISMIEELKKSLKQAVAKDFSRR</sequence>
<dbReference type="InterPro" id="IPR059051">
    <property type="entry name" value="MTH_967_PDDEXK"/>
</dbReference>
<dbReference type="HAMAP" id="MF_00584">
    <property type="entry name" value="HTH_type_cro_C1"/>
    <property type="match status" value="1"/>
</dbReference>
<dbReference type="InterPro" id="IPR010982">
    <property type="entry name" value="Lambda_DNA-bd_dom_sf"/>
</dbReference>
<dbReference type="Gene3D" id="1.10.260.40">
    <property type="entry name" value="lambda repressor-like DNA-binding domains"/>
    <property type="match status" value="1"/>
</dbReference>
<dbReference type="OrthoDB" id="31424at2157"/>
<dbReference type="GeneID" id="33331837"/>
<keyword evidence="7" id="KW-1185">Reference proteome</keyword>
<dbReference type="EMBL" id="CP014855">
    <property type="protein sequence ID" value="ASJ00838.1"/>
    <property type="molecule type" value="Genomic_DNA"/>
</dbReference>
<dbReference type="CDD" id="cd00093">
    <property type="entry name" value="HTH_XRE"/>
    <property type="match status" value="1"/>
</dbReference>
<protein>
    <recommendedName>
        <fullName evidence="4">Putative HTH-type transcriptional regulatory protein A3K92_04760</fullName>
    </recommendedName>
</protein>
<feature type="domain" description="HTH cro/C1-type" evidence="5">
    <location>
        <begin position="131"/>
        <end position="189"/>
    </location>
</feature>
<evidence type="ECO:0000313" key="6">
    <source>
        <dbReference type="EMBL" id="ASJ00838.1"/>
    </source>
</evidence>
<dbReference type="KEGG" id="tgg:A3K92_04760"/>
<dbReference type="InterPro" id="IPR020886">
    <property type="entry name" value="MTH_967-like"/>
</dbReference>
<dbReference type="SUPFAM" id="SSF47413">
    <property type="entry name" value="lambda repressor-like DNA-binding domains"/>
    <property type="match status" value="1"/>
</dbReference>
<evidence type="ECO:0000256" key="3">
    <source>
        <dbReference type="ARBA" id="ARBA00023163"/>
    </source>
</evidence>
<gene>
    <name evidence="6" type="ORF">A3K92_04760</name>
</gene>